<dbReference type="SUPFAM" id="SSF52972">
    <property type="entry name" value="ITPase-like"/>
    <property type="match status" value="1"/>
</dbReference>
<dbReference type="GO" id="GO:0009117">
    <property type="term" value="P:nucleotide metabolic process"/>
    <property type="evidence" value="ECO:0007669"/>
    <property type="project" value="UniProtKB-KW"/>
</dbReference>
<evidence type="ECO:0000256" key="3">
    <source>
        <dbReference type="ARBA" id="ARBA00023080"/>
    </source>
</evidence>
<dbReference type="Proteomes" id="UP000248597">
    <property type="component" value="Unassembled WGS sequence"/>
</dbReference>
<dbReference type="PANTHER" id="PTHR43213:SF5">
    <property type="entry name" value="BIFUNCTIONAL DTTP_UTP PYROPHOSPHATASE_METHYLTRANSFERASE PROTEIN-RELATED"/>
    <property type="match status" value="1"/>
</dbReference>
<dbReference type="InterPro" id="IPR003697">
    <property type="entry name" value="Maf-like"/>
</dbReference>
<sequence length="64" mass="6665">KVLSALEIDWYVASGEGMGKAGGYAIQGKAEIFVRFLSGSHSNVVGLPLFETRNLLDGAGVPLG</sequence>
<evidence type="ECO:0000256" key="2">
    <source>
        <dbReference type="ARBA" id="ARBA00022801"/>
    </source>
</evidence>
<gene>
    <name evidence="4" type="ORF">DI569_08680</name>
</gene>
<accession>A0A2W5L498</accession>
<dbReference type="EMBL" id="QFPJ01000015">
    <property type="protein sequence ID" value="PZQ22368.1"/>
    <property type="molecule type" value="Genomic_DNA"/>
</dbReference>
<keyword evidence="2" id="KW-0378">Hydrolase</keyword>
<comment type="cofactor">
    <cofactor evidence="1">
        <name>a divalent metal cation</name>
        <dbReference type="ChEBI" id="CHEBI:60240"/>
    </cofactor>
</comment>
<evidence type="ECO:0000256" key="1">
    <source>
        <dbReference type="ARBA" id="ARBA00001968"/>
    </source>
</evidence>
<dbReference type="Pfam" id="PF02545">
    <property type="entry name" value="Maf"/>
    <property type="match status" value="1"/>
</dbReference>
<protein>
    <submittedName>
        <fullName evidence="4">Septum formation inhibitor Maf</fullName>
    </submittedName>
</protein>
<reference evidence="4 5" key="1">
    <citation type="submission" date="2017-08" db="EMBL/GenBank/DDBJ databases">
        <title>Infants hospitalized years apart are colonized by the same room-sourced microbial strains.</title>
        <authorList>
            <person name="Brooks B."/>
            <person name="Olm M.R."/>
            <person name="Firek B.A."/>
            <person name="Baker R."/>
            <person name="Thomas B.C."/>
            <person name="Morowitz M.J."/>
            <person name="Banfield J.F."/>
        </authorList>
    </citation>
    <scope>NUCLEOTIDE SEQUENCE [LARGE SCALE GENOMIC DNA]</scope>
    <source>
        <strain evidence="4">S2_005_003_R2_47</strain>
    </source>
</reference>
<evidence type="ECO:0000313" key="5">
    <source>
        <dbReference type="Proteomes" id="UP000248597"/>
    </source>
</evidence>
<dbReference type="Gene3D" id="3.90.950.10">
    <property type="match status" value="1"/>
</dbReference>
<dbReference type="InterPro" id="IPR029001">
    <property type="entry name" value="ITPase-like_fam"/>
</dbReference>
<evidence type="ECO:0000313" key="4">
    <source>
        <dbReference type="EMBL" id="PZQ22368.1"/>
    </source>
</evidence>
<organism evidence="4 5">
    <name type="scientific">Sphingopyxis macrogoltabida</name>
    <name type="common">Sphingomonas macrogoltabidus</name>
    <dbReference type="NCBI Taxonomy" id="33050"/>
    <lineage>
        <taxon>Bacteria</taxon>
        <taxon>Pseudomonadati</taxon>
        <taxon>Pseudomonadota</taxon>
        <taxon>Alphaproteobacteria</taxon>
        <taxon>Sphingomonadales</taxon>
        <taxon>Sphingomonadaceae</taxon>
        <taxon>Sphingopyxis</taxon>
    </lineage>
</organism>
<name>A0A2W5L498_SPHMC</name>
<dbReference type="GO" id="GO:0047429">
    <property type="term" value="F:nucleoside triphosphate diphosphatase activity"/>
    <property type="evidence" value="ECO:0007669"/>
    <property type="project" value="InterPro"/>
</dbReference>
<comment type="caution">
    <text evidence="4">The sequence shown here is derived from an EMBL/GenBank/DDBJ whole genome shotgun (WGS) entry which is preliminary data.</text>
</comment>
<proteinExistence type="predicted"/>
<dbReference type="PANTHER" id="PTHR43213">
    <property type="entry name" value="BIFUNCTIONAL DTTP/UTP PYROPHOSPHATASE/METHYLTRANSFERASE PROTEIN-RELATED"/>
    <property type="match status" value="1"/>
</dbReference>
<keyword evidence="3" id="KW-0546">Nucleotide metabolism</keyword>
<dbReference type="AlphaFoldDB" id="A0A2W5L498"/>
<feature type="non-terminal residue" evidence="4">
    <location>
        <position position="1"/>
    </location>
</feature>